<dbReference type="SUPFAM" id="SSF55008">
    <property type="entry name" value="HMA, heavy metal-associated domain"/>
    <property type="match status" value="1"/>
</dbReference>
<feature type="domain" description="HMA" evidence="2">
    <location>
        <begin position="27"/>
        <end position="93"/>
    </location>
</feature>
<protein>
    <submittedName>
        <fullName evidence="3">Cation transporter</fullName>
    </submittedName>
</protein>
<evidence type="ECO:0000313" key="3">
    <source>
        <dbReference type="EMBL" id="MCF1714831.1"/>
    </source>
</evidence>
<feature type="signal peptide" evidence="1">
    <location>
        <begin position="1"/>
        <end position="20"/>
    </location>
</feature>
<reference evidence="3 4" key="1">
    <citation type="submission" date="2022-01" db="EMBL/GenBank/DDBJ databases">
        <title>Flavihumibacter sp. nov., isolated from sediment of a river.</title>
        <authorList>
            <person name="Liu H."/>
        </authorList>
    </citation>
    <scope>NUCLEOTIDE SEQUENCE [LARGE SCALE GENOMIC DNA]</scope>
    <source>
        <strain evidence="3 4">RY-1</strain>
    </source>
</reference>
<dbReference type="EMBL" id="JAKEVY010000002">
    <property type="protein sequence ID" value="MCF1714831.1"/>
    <property type="molecule type" value="Genomic_DNA"/>
</dbReference>
<proteinExistence type="predicted"/>
<evidence type="ECO:0000313" key="4">
    <source>
        <dbReference type="Proteomes" id="UP001200145"/>
    </source>
</evidence>
<gene>
    <name evidence="3" type="ORF">L0U88_09355</name>
</gene>
<comment type="caution">
    <text evidence="3">The sequence shown here is derived from an EMBL/GenBank/DDBJ whole genome shotgun (WGS) entry which is preliminary data.</text>
</comment>
<dbReference type="RefSeq" id="WP_234865784.1">
    <property type="nucleotide sequence ID" value="NZ_JAKEVY010000002.1"/>
</dbReference>
<organism evidence="3 4">
    <name type="scientific">Flavihumibacter fluminis</name>
    <dbReference type="NCBI Taxonomy" id="2909236"/>
    <lineage>
        <taxon>Bacteria</taxon>
        <taxon>Pseudomonadati</taxon>
        <taxon>Bacteroidota</taxon>
        <taxon>Chitinophagia</taxon>
        <taxon>Chitinophagales</taxon>
        <taxon>Chitinophagaceae</taxon>
        <taxon>Flavihumibacter</taxon>
    </lineage>
</organism>
<dbReference type="InterPro" id="IPR036163">
    <property type="entry name" value="HMA_dom_sf"/>
</dbReference>
<dbReference type="Pfam" id="PF00403">
    <property type="entry name" value="HMA"/>
    <property type="match status" value="1"/>
</dbReference>
<dbReference type="PROSITE" id="PS50846">
    <property type="entry name" value="HMA_2"/>
    <property type="match status" value="1"/>
</dbReference>
<dbReference type="Proteomes" id="UP001200145">
    <property type="component" value="Unassembled WGS sequence"/>
</dbReference>
<keyword evidence="4" id="KW-1185">Reference proteome</keyword>
<dbReference type="Gene3D" id="3.30.70.100">
    <property type="match status" value="1"/>
</dbReference>
<accession>A0ABS9BGL2</accession>
<dbReference type="PRINTS" id="PR00946">
    <property type="entry name" value="HGSCAVENGER"/>
</dbReference>
<keyword evidence="1" id="KW-0732">Signal</keyword>
<dbReference type="InterPro" id="IPR001802">
    <property type="entry name" value="MerP/CopZ"/>
</dbReference>
<dbReference type="CDD" id="cd00371">
    <property type="entry name" value="HMA"/>
    <property type="match status" value="1"/>
</dbReference>
<evidence type="ECO:0000256" key="1">
    <source>
        <dbReference type="SAM" id="SignalP"/>
    </source>
</evidence>
<dbReference type="InterPro" id="IPR006121">
    <property type="entry name" value="HMA_dom"/>
</dbReference>
<sequence>MKKLSVMLLFLFGISAGLLAQSKKAIQTVTIKTPSVQCESCKKKIESFLAREEGVEKSVVDFKRKTTKVTFYTDRTNIENIKTAIANAGYDADDVTANEESYQKLPKCCKKPEDGGGMKKQ</sequence>
<name>A0ABS9BGL2_9BACT</name>
<feature type="chain" id="PRO_5045915479" evidence="1">
    <location>
        <begin position="21"/>
        <end position="121"/>
    </location>
</feature>
<evidence type="ECO:0000259" key="2">
    <source>
        <dbReference type="PROSITE" id="PS50846"/>
    </source>
</evidence>